<proteinExistence type="predicted"/>
<dbReference type="EMBL" id="JAESVG020000005">
    <property type="protein sequence ID" value="KAG8627155.1"/>
    <property type="molecule type" value="Genomic_DNA"/>
</dbReference>
<dbReference type="Proteomes" id="UP000809789">
    <property type="component" value="Unassembled WGS sequence"/>
</dbReference>
<reference evidence="1" key="1">
    <citation type="submission" date="2021-07" db="EMBL/GenBank/DDBJ databases">
        <title>Elsinoe batatas strain:CRI-CJ2 Genome sequencing and assembly.</title>
        <authorList>
            <person name="Huang L."/>
        </authorList>
    </citation>
    <scope>NUCLEOTIDE SEQUENCE</scope>
    <source>
        <strain evidence="1">CRI-CJ2</strain>
    </source>
</reference>
<sequence>MIDAPWLDGRQSFRTWATEWTTKHPDCLDLIQQCSCAAVEGVMLRPQPGVVDGDYRHISYRPIRPFRPSRHISGVQCTLCSCLTLIRSLVSLPHLSSA</sequence>
<accession>A0A8K0L1G3</accession>
<organism evidence="1 2">
    <name type="scientific">Elsinoe batatas</name>
    <dbReference type="NCBI Taxonomy" id="2601811"/>
    <lineage>
        <taxon>Eukaryota</taxon>
        <taxon>Fungi</taxon>
        <taxon>Dikarya</taxon>
        <taxon>Ascomycota</taxon>
        <taxon>Pezizomycotina</taxon>
        <taxon>Dothideomycetes</taxon>
        <taxon>Dothideomycetidae</taxon>
        <taxon>Myriangiales</taxon>
        <taxon>Elsinoaceae</taxon>
        <taxon>Elsinoe</taxon>
    </lineage>
</organism>
<dbReference type="AlphaFoldDB" id="A0A8K0L1G3"/>
<comment type="caution">
    <text evidence="1">The sequence shown here is derived from an EMBL/GenBank/DDBJ whole genome shotgun (WGS) entry which is preliminary data.</text>
</comment>
<evidence type="ECO:0000313" key="1">
    <source>
        <dbReference type="EMBL" id="KAG8627155.1"/>
    </source>
</evidence>
<keyword evidence="2" id="KW-1185">Reference proteome</keyword>
<evidence type="ECO:0000313" key="2">
    <source>
        <dbReference type="Proteomes" id="UP000809789"/>
    </source>
</evidence>
<gene>
    <name evidence="1" type="ORF">KVT40_004638</name>
</gene>
<name>A0A8K0L1G3_9PEZI</name>
<protein>
    <submittedName>
        <fullName evidence="1">Uncharacterized protein</fullName>
    </submittedName>
</protein>